<dbReference type="CDD" id="cd11019">
    <property type="entry name" value="OsENODL1_like"/>
    <property type="match status" value="1"/>
</dbReference>
<comment type="similarity">
    <text evidence="9">Belongs to the early nodulin-like (ENODL) family.</text>
</comment>
<evidence type="ECO:0000256" key="10">
    <source>
        <dbReference type="SAM" id="MobiDB-lite"/>
    </source>
</evidence>
<evidence type="ECO:0000256" key="7">
    <source>
        <dbReference type="ARBA" id="ARBA00023180"/>
    </source>
</evidence>
<dbReference type="AlphaFoldDB" id="A0A6J1DBQ0"/>
<evidence type="ECO:0000256" key="6">
    <source>
        <dbReference type="ARBA" id="ARBA00023157"/>
    </source>
</evidence>
<keyword evidence="13" id="KW-1185">Reference proteome</keyword>
<dbReference type="KEGG" id="mcha:111019019"/>
<comment type="subcellular location">
    <subcellularLocation>
        <location evidence="1">Cell membrane</location>
        <topology evidence="1">Lipid-anchor</topology>
        <topology evidence="1">GPI-anchor</topology>
    </subcellularLocation>
</comment>
<evidence type="ECO:0000313" key="14">
    <source>
        <dbReference type="RefSeq" id="XP_022150999.1"/>
    </source>
</evidence>
<dbReference type="InterPro" id="IPR041846">
    <property type="entry name" value="ENL_dom"/>
</dbReference>
<gene>
    <name evidence="14" type="primary">LOC111019019</name>
</gene>
<sequence length="206" mass="22701">MGKKSSFGVYCSQNKGCVFGVMLVLLLQKACGVEFQVGGSKGFWGVSSDSNAQSFNQWAETRRFQAGDSLVFNYQAGQDSVLLVKQDDYKNCNTEAPIKHFSDGHTIFKFEKSGPYYFISGNKDNCLKNQKLVVVVLADRTKQYSSPPPTPIEEEPTSPPPSSEASSQPPEALAHMNPTPSPLVIFHLQGFKRLLISWSLSYTSMG</sequence>
<keyword evidence="3" id="KW-0336">GPI-anchor</keyword>
<dbReference type="Proteomes" id="UP000504603">
    <property type="component" value="Unplaced"/>
</dbReference>
<dbReference type="Pfam" id="PF02298">
    <property type="entry name" value="Cu_bind_like"/>
    <property type="match status" value="1"/>
</dbReference>
<keyword evidence="6" id="KW-1015">Disulfide bond</keyword>
<keyword evidence="7" id="KW-0325">Glycoprotein</keyword>
<dbReference type="PROSITE" id="PS51485">
    <property type="entry name" value="PHYTOCYANIN"/>
    <property type="match status" value="1"/>
</dbReference>
<dbReference type="GO" id="GO:0009055">
    <property type="term" value="F:electron transfer activity"/>
    <property type="evidence" value="ECO:0007669"/>
    <property type="project" value="InterPro"/>
</dbReference>
<dbReference type="RefSeq" id="XP_022150999.1">
    <property type="nucleotide sequence ID" value="XM_022295307.1"/>
</dbReference>
<feature type="region of interest" description="Disordered" evidence="10">
    <location>
        <begin position="143"/>
        <end position="176"/>
    </location>
</feature>
<dbReference type="InterPro" id="IPR039391">
    <property type="entry name" value="Phytocyanin-like"/>
</dbReference>
<evidence type="ECO:0000256" key="1">
    <source>
        <dbReference type="ARBA" id="ARBA00004609"/>
    </source>
</evidence>
<dbReference type="GO" id="GO:0098552">
    <property type="term" value="C:side of membrane"/>
    <property type="evidence" value="ECO:0007669"/>
    <property type="project" value="UniProtKB-KW"/>
</dbReference>
<dbReference type="GO" id="GO:0005886">
    <property type="term" value="C:plasma membrane"/>
    <property type="evidence" value="ECO:0007669"/>
    <property type="project" value="UniProtKB-SubCell"/>
</dbReference>
<evidence type="ECO:0000256" key="9">
    <source>
        <dbReference type="ARBA" id="ARBA00035011"/>
    </source>
</evidence>
<dbReference type="InterPro" id="IPR008972">
    <property type="entry name" value="Cupredoxin"/>
</dbReference>
<feature type="compositionally biased region" description="Pro residues" evidence="10">
    <location>
        <begin position="146"/>
        <end position="162"/>
    </location>
</feature>
<dbReference type="InterPro" id="IPR003245">
    <property type="entry name" value="Phytocyanin_dom"/>
</dbReference>
<dbReference type="PANTHER" id="PTHR33021">
    <property type="entry name" value="BLUE COPPER PROTEIN"/>
    <property type="match status" value="1"/>
</dbReference>
<evidence type="ECO:0000259" key="12">
    <source>
        <dbReference type="PROSITE" id="PS51485"/>
    </source>
</evidence>
<dbReference type="PANTHER" id="PTHR33021:SF253">
    <property type="entry name" value="EARLY NODULIN-LIKE PROTEIN 9"/>
    <property type="match status" value="1"/>
</dbReference>
<dbReference type="Gene3D" id="2.60.40.420">
    <property type="entry name" value="Cupredoxins - blue copper proteins"/>
    <property type="match status" value="1"/>
</dbReference>
<dbReference type="GeneID" id="111019019"/>
<dbReference type="SUPFAM" id="SSF49503">
    <property type="entry name" value="Cupredoxins"/>
    <property type="match status" value="1"/>
</dbReference>
<evidence type="ECO:0000256" key="11">
    <source>
        <dbReference type="SAM" id="SignalP"/>
    </source>
</evidence>
<protein>
    <submittedName>
        <fullName evidence="14">Early nodulin-like protein 3</fullName>
    </submittedName>
</protein>
<keyword evidence="4 11" id="KW-0732">Signal</keyword>
<accession>A0A6J1DBQ0</accession>
<dbReference type="FunFam" id="2.60.40.420:FF:000010">
    <property type="entry name" value="Early nodulin-like protein 1"/>
    <property type="match status" value="1"/>
</dbReference>
<organism evidence="13 14">
    <name type="scientific">Momordica charantia</name>
    <name type="common">Bitter gourd</name>
    <name type="synonym">Balsam pear</name>
    <dbReference type="NCBI Taxonomy" id="3673"/>
    <lineage>
        <taxon>Eukaryota</taxon>
        <taxon>Viridiplantae</taxon>
        <taxon>Streptophyta</taxon>
        <taxon>Embryophyta</taxon>
        <taxon>Tracheophyta</taxon>
        <taxon>Spermatophyta</taxon>
        <taxon>Magnoliopsida</taxon>
        <taxon>eudicotyledons</taxon>
        <taxon>Gunneridae</taxon>
        <taxon>Pentapetalae</taxon>
        <taxon>rosids</taxon>
        <taxon>fabids</taxon>
        <taxon>Cucurbitales</taxon>
        <taxon>Cucurbitaceae</taxon>
        <taxon>Momordiceae</taxon>
        <taxon>Momordica</taxon>
    </lineage>
</organism>
<proteinExistence type="inferred from homology"/>
<evidence type="ECO:0000256" key="2">
    <source>
        <dbReference type="ARBA" id="ARBA00022475"/>
    </source>
</evidence>
<evidence type="ECO:0000256" key="4">
    <source>
        <dbReference type="ARBA" id="ARBA00022729"/>
    </source>
</evidence>
<evidence type="ECO:0000256" key="5">
    <source>
        <dbReference type="ARBA" id="ARBA00023136"/>
    </source>
</evidence>
<keyword evidence="2" id="KW-1003">Cell membrane</keyword>
<evidence type="ECO:0000256" key="8">
    <source>
        <dbReference type="ARBA" id="ARBA00023288"/>
    </source>
</evidence>
<feature type="signal peptide" evidence="11">
    <location>
        <begin position="1"/>
        <end position="32"/>
    </location>
</feature>
<evidence type="ECO:0000256" key="3">
    <source>
        <dbReference type="ARBA" id="ARBA00022622"/>
    </source>
</evidence>
<feature type="domain" description="Phytocyanin" evidence="12">
    <location>
        <begin position="33"/>
        <end position="138"/>
    </location>
</feature>
<keyword evidence="8" id="KW-0449">Lipoprotein</keyword>
<name>A0A6J1DBQ0_MOMCH</name>
<dbReference type="OrthoDB" id="691587at2759"/>
<feature type="chain" id="PRO_5026831195" evidence="11">
    <location>
        <begin position="33"/>
        <end position="206"/>
    </location>
</feature>
<evidence type="ECO:0000313" key="13">
    <source>
        <dbReference type="Proteomes" id="UP000504603"/>
    </source>
</evidence>
<keyword evidence="5" id="KW-0472">Membrane</keyword>
<reference evidence="14" key="1">
    <citation type="submission" date="2025-08" db="UniProtKB">
        <authorList>
            <consortium name="RefSeq"/>
        </authorList>
    </citation>
    <scope>IDENTIFICATION</scope>
    <source>
        <strain evidence="14">OHB3-1</strain>
    </source>
</reference>